<reference evidence="1" key="1">
    <citation type="submission" date="2021-02" db="EMBL/GenBank/DDBJ databases">
        <title>Abyssanaerobacter marinus gen.nov., sp., nov, anaerobic bacterium isolated from the Onnuri vent field of Indian Ocean and suggestion of Mogibacteriaceae fam. nov., and proposal of reclassification of ambiguous this family's genus member.</title>
        <authorList>
            <person name="Kim Y.J."/>
            <person name="Yang J.-A."/>
        </authorList>
    </citation>
    <scope>NUCLEOTIDE SEQUENCE</scope>
    <source>
        <strain evidence="1">DSM 2634</strain>
    </source>
</reference>
<proteinExistence type="predicted"/>
<accession>A0A939D7Z1</accession>
<dbReference type="Proteomes" id="UP000664545">
    <property type="component" value="Unassembled WGS sequence"/>
</dbReference>
<dbReference type="AlphaFoldDB" id="A0A939D7Z1"/>
<dbReference type="EMBL" id="JAFJZZ010000002">
    <property type="protein sequence ID" value="MBN7773169.1"/>
    <property type="molecule type" value="Genomic_DNA"/>
</dbReference>
<dbReference type="InterPro" id="IPR018989">
    <property type="entry name" value="DUF2001"/>
</dbReference>
<evidence type="ECO:0000313" key="2">
    <source>
        <dbReference type="Proteomes" id="UP000664545"/>
    </source>
</evidence>
<sequence length="140" mass="15432">MVNQNRILSGSNGNVWLNGKLLAQVKSIEAKITGNFEEVNCVGDYATHHVFTGWAGEGTLTMNKVDSTVLALMKEAFKKGNMPEIKIITQLEDKTTGKSERASISNVVITEFMLAKFEGKAVVAEEVPFKFSDYEVLETI</sequence>
<comment type="caution">
    <text evidence="1">The sequence shown here is derived from an EMBL/GenBank/DDBJ whole genome shotgun (WGS) entry which is preliminary data.</text>
</comment>
<evidence type="ECO:0000313" key="1">
    <source>
        <dbReference type="EMBL" id="MBN7773169.1"/>
    </source>
</evidence>
<protein>
    <submittedName>
        <fullName evidence="1">Phage tail tube protein</fullName>
    </submittedName>
</protein>
<organism evidence="1 2">
    <name type="scientific">Clostridium aminobutyricum</name>
    <dbReference type="NCBI Taxonomy" id="33953"/>
    <lineage>
        <taxon>Bacteria</taxon>
        <taxon>Bacillati</taxon>
        <taxon>Bacillota</taxon>
        <taxon>Clostridia</taxon>
        <taxon>Eubacteriales</taxon>
        <taxon>Clostridiaceae</taxon>
        <taxon>Clostridium</taxon>
    </lineage>
</organism>
<dbReference type="RefSeq" id="WP_206582002.1">
    <property type="nucleotide sequence ID" value="NZ_JAFJZZ010000002.1"/>
</dbReference>
<dbReference type="InterPro" id="IPR038628">
    <property type="entry name" value="XkdM-like_sf"/>
</dbReference>
<dbReference type="Pfam" id="PF09393">
    <property type="entry name" value="DUF2001"/>
    <property type="match status" value="1"/>
</dbReference>
<gene>
    <name evidence="1" type="ORF">JYB65_07330</name>
</gene>
<name>A0A939D7Z1_CLOAM</name>
<keyword evidence="2" id="KW-1185">Reference proteome</keyword>
<dbReference type="Gene3D" id="2.30.110.40">
    <property type="entry name" value="Phage tail tube protein"/>
    <property type="match status" value="1"/>
</dbReference>
<dbReference type="SUPFAM" id="SSF69279">
    <property type="entry name" value="Phage tail proteins"/>
    <property type="match status" value="1"/>
</dbReference>